<evidence type="ECO:0000313" key="2">
    <source>
        <dbReference type="Proteomes" id="UP001156102"/>
    </source>
</evidence>
<keyword evidence="2" id="KW-1185">Reference proteome</keyword>
<protein>
    <submittedName>
        <fullName evidence="1">Uncharacterized protein</fullName>
    </submittedName>
</protein>
<comment type="caution">
    <text evidence="1">The sequence shown here is derived from an EMBL/GenBank/DDBJ whole genome shotgun (WGS) entry which is preliminary data.</text>
</comment>
<gene>
    <name evidence="1" type="ORF">NK662_20005</name>
</gene>
<accession>A0AA41X8F3</accession>
<dbReference type="RefSeq" id="WP_254760733.1">
    <property type="nucleotide sequence ID" value="NZ_JANCLT010000015.1"/>
</dbReference>
<dbReference type="EMBL" id="JANCLT010000015">
    <property type="protein sequence ID" value="MCP8970806.1"/>
    <property type="molecule type" value="Genomic_DNA"/>
</dbReference>
<organism evidence="1 2">
    <name type="scientific">Ectobacillus ponti</name>
    <dbReference type="NCBI Taxonomy" id="2961894"/>
    <lineage>
        <taxon>Bacteria</taxon>
        <taxon>Bacillati</taxon>
        <taxon>Bacillota</taxon>
        <taxon>Bacilli</taxon>
        <taxon>Bacillales</taxon>
        <taxon>Bacillaceae</taxon>
        <taxon>Ectobacillus</taxon>
    </lineage>
</organism>
<sequence>MWDFDYPRRGRHRPDWDFEPRLQEDEDLLHDLTPGTRVSVWFDNSGFMRAQYEGKNRGYAIFLVKGKVTRIRLSAIQAIVIL</sequence>
<reference evidence="1" key="1">
    <citation type="submission" date="2022-07" db="EMBL/GenBank/DDBJ databases">
        <authorList>
            <person name="Li W.-J."/>
            <person name="Deng Q.-Q."/>
        </authorList>
    </citation>
    <scope>NUCLEOTIDE SEQUENCE</scope>
    <source>
        <strain evidence="1">SYSU M60031</strain>
    </source>
</reference>
<dbReference type="AlphaFoldDB" id="A0AA41X8F3"/>
<dbReference type="Proteomes" id="UP001156102">
    <property type="component" value="Unassembled WGS sequence"/>
</dbReference>
<proteinExistence type="predicted"/>
<evidence type="ECO:0000313" key="1">
    <source>
        <dbReference type="EMBL" id="MCP8970806.1"/>
    </source>
</evidence>
<name>A0AA41X8F3_9BACI</name>